<evidence type="ECO:0000256" key="1">
    <source>
        <dbReference type="SAM" id="MobiDB-lite"/>
    </source>
</evidence>
<dbReference type="EMBL" id="KV442045">
    <property type="protein sequence ID" value="OAQ28838.1"/>
    <property type="molecule type" value="Genomic_DNA"/>
</dbReference>
<proteinExistence type="predicted"/>
<feature type="region of interest" description="Disordered" evidence="1">
    <location>
        <begin position="150"/>
        <end position="177"/>
    </location>
</feature>
<dbReference type="Proteomes" id="UP000078512">
    <property type="component" value="Unassembled WGS sequence"/>
</dbReference>
<feature type="compositionally biased region" description="Basic and acidic residues" evidence="1">
    <location>
        <begin position="167"/>
        <end position="177"/>
    </location>
</feature>
<sequence>MTSIAKPSHKGVYPCAARSRVEPKNIGPQGLCQKVEAAGYFVYPARSMNQAIRGALKSLDGSILLAGLAQKDLGLDVLIRIRTNISFRYRRSPRFLQRWSLIRPLQLPNRPHPKILLHVDLRVTERSDDPKAIADVFADVEVLYGSWEESATSDNDIQDDVTSTRSPIDKPFEGYTR</sequence>
<organism evidence="2 3">
    <name type="scientific">Linnemannia elongata AG-77</name>
    <dbReference type="NCBI Taxonomy" id="1314771"/>
    <lineage>
        <taxon>Eukaryota</taxon>
        <taxon>Fungi</taxon>
        <taxon>Fungi incertae sedis</taxon>
        <taxon>Mucoromycota</taxon>
        <taxon>Mortierellomycotina</taxon>
        <taxon>Mortierellomycetes</taxon>
        <taxon>Mortierellales</taxon>
        <taxon>Mortierellaceae</taxon>
        <taxon>Linnemannia</taxon>
    </lineage>
</organism>
<name>A0A197JV37_9FUNG</name>
<evidence type="ECO:0000313" key="2">
    <source>
        <dbReference type="EMBL" id="OAQ28838.1"/>
    </source>
</evidence>
<reference evidence="2 3" key="1">
    <citation type="submission" date="2016-05" db="EMBL/GenBank/DDBJ databases">
        <title>Genome sequencing reveals origins of a unique bacterial endosymbiosis in the earliest lineages of terrestrial Fungi.</title>
        <authorList>
            <consortium name="DOE Joint Genome Institute"/>
            <person name="Uehling J."/>
            <person name="Gryganskyi A."/>
            <person name="Hameed K."/>
            <person name="Tschaplinski T."/>
            <person name="Misztal P."/>
            <person name="Wu S."/>
            <person name="Desiro A."/>
            <person name="Vande Pol N."/>
            <person name="Du Z.-Y."/>
            <person name="Zienkiewicz A."/>
            <person name="Zienkiewicz K."/>
            <person name="Morin E."/>
            <person name="Tisserant E."/>
            <person name="Splivallo R."/>
            <person name="Hainaut M."/>
            <person name="Henrissat B."/>
            <person name="Ohm R."/>
            <person name="Kuo A."/>
            <person name="Yan J."/>
            <person name="Lipzen A."/>
            <person name="Nolan M."/>
            <person name="Labutti K."/>
            <person name="Barry K."/>
            <person name="Goldstein A."/>
            <person name="Labbe J."/>
            <person name="Schadt C."/>
            <person name="Tuskan G."/>
            <person name="Grigoriev I."/>
            <person name="Martin F."/>
            <person name="Vilgalys R."/>
            <person name="Bonito G."/>
        </authorList>
    </citation>
    <scope>NUCLEOTIDE SEQUENCE [LARGE SCALE GENOMIC DNA]</scope>
    <source>
        <strain evidence="2 3">AG-77</strain>
    </source>
</reference>
<dbReference type="AlphaFoldDB" id="A0A197JV37"/>
<keyword evidence="3" id="KW-1185">Reference proteome</keyword>
<evidence type="ECO:0000313" key="3">
    <source>
        <dbReference type="Proteomes" id="UP000078512"/>
    </source>
</evidence>
<feature type="compositionally biased region" description="Polar residues" evidence="1">
    <location>
        <begin position="150"/>
        <end position="166"/>
    </location>
</feature>
<gene>
    <name evidence="2" type="ORF">K457DRAFT_19753</name>
</gene>
<protein>
    <submittedName>
        <fullName evidence="2">Uncharacterized protein</fullName>
    </submittedName>
</protein>
<accession>A0A197JV37</accession>